<reference evidence="2 3" key="1">
    <citation type="submission" date="2021-06" db="EMBL/GenBank/DDBJ databases">
        <title>Caerostris extrusa draft genome.</title>
        <authorList>
            <person name="Kono N."/>
            <person name="Arakawa K."/>
        </authorList>
    </citation>
    <scope>NUCLEOTIDE SEQUENCE [LARGE SCALE GENOMIC DNA]</scope>
</reference>
<gene>
    <name evidence="2" type="primary">AVEN_91893_1</name>
    <name evidence="2" type="ORF">CEXT_420641</name>
</gene>
<feature type="region of interest" description="Disordered" evidence="1">
    <location>
        <begin position="208"/>
        <end position="230"/>
    </location>
</feature>
<feature type="region of interest" description="Disordered" evidence="1">
    <location>
        <begin position="402"/>
        <end position="462"/>
    </location>
</feature>
<dbReference type="AlphaFoldDB" id="A0AAV4PN30"/>
<sequence length="484" mass="54435">MKQMEELDKRTDQMSLKLEKLKALRNITINSSTSSWPSVSDNFDRLLPSYYTSALLQNTPQVLTPTLSFNEFVPRIQNDISHVNFPSNYALSKPELHSKLIQTEHIFCENCHYPLTVNPQMYALNDNRTTVVTNETFIKETSQKLSHEIEPHKALVFKSDNIIPEAVKENYNLDPKPSTSEFNASAINEESHIAVNKRVSFKAEESNAREQISLNEPSSEKVTKTPTNNALTGDFITHSEEKQYIEIQDDLLSNDGNFERAISKSDDESMNHEFDFLESDKRKNSNSHKFDEVSISQNSSLAVDERNAYSELDEKSLSHVKTANLLQTKPTDNNDKMKENNNSNTIKSDSSSQASAAYQALLGNVNVLKTKQKSAVIDSDSTEDEIEAALASAVRRSSNIVFDTEAPDQKIGKRKESTPETIPENNMKSRGSISISKPQNKLSKNTRKVLGLDTSSGSEVELEVKATISKKDEDSDEFDFMTEK</sequence>
<dbReference type="Proteomes" id="UP001054945">
    <property type="component" value="Unassembled WGS sequence"/>
</dbReference>
<comment type="caution">
    <text evidence="2">The sequence shown here is derived from an EMBL/GenBank/DDBJ whole genome shotgun (WGS) entry which is preliminary data.</text>
</comment>
<feature type="region of interest" description="Disordered" evidence="1">
    <location>
        <begin position="327"/>
        <end position="351"/>
    </location>
</feature>
<evidence type="ECO:0000313" key="2">
    <source>
        <dbReference type="EMBL" id="GIX98074.1"/>
    </source>
</evidence>
<protein>
    <submittedName>
        <fullName evidence="2">Uncharacterized protein</fullName>
    </submittedName>
</protein>
<keyword evidence="3" id="KW-1185">Reference proteome</keyword>
<evidence type="ECO:0000256" key="1">
    <source>
        <dbReference type="SAM" id="MobiDB-lite"/>
    </source>
</evidence>
<name>A0AAV4PN30_CAEEX</name>
<accession>A0AAV4PN30</accession>
<feature type="compositionally biased region" description="Basic and acidic residues" evidence="1">
    <location>
        <begin position="407"/>
        <end position="418"/>
    </location>
</feature>
<feature type="compositionally biased region" description="Low complexity" evidence="1">
    <location>
        <begin position="340"/>
        <end position="351"/>
    </location>
</feature>
<evidence type="ECO:0000313" key="3">
    <source>
        <dbReference type="Proteomes" id="UP001054945"/>
    </source>
</evidence>
<feature type="compositionally biased region" description="Polar residues" evidence="1">
    <location>
        <begin position="419"/>
        <end position="443"/>
    </location>
</feature>
<proteinExistence type="predicted"/>
<dbReference type="EMBL" id="BPLR01004855">
    <property type="protein sequence ID" value="GIX98074.1"/>
    <property type="molecule type" value="Genomic_DNA"/>
</dbReference>
<organism evidence="2 3">
    <name type="scientific">Caerostris extrusa</name>
    <name type="common">Bark spider</name>
    <name type="synonym">Caerostris bankana</name>
    <dbReference type="NCBI Taxonomy" id="172846"/>
    <lineage>
        <taxon>Eukaryota</taxon>
        <taxon>Metazoa</taxon>
        <taxon>Ecdysozoa</taxon>
        <taxon>Arthropoda</taxon>
        <taxon>Chelicerata</taxon>
        <taxon>Arachnida</taxon>
        <taxon>Araneae</taxon>
        <taxon>Araneomorphae</taxon>
        <taxon>Entelegynae</taxon>
        <taxon>Araneoidea</taxon>
        <taxon>Araneidae</taxon>
        <taxon>Caerostris</taxon>
    </lineage>
</organism>